<evidence type="ECO:0000313" key="2">
    <source>
        <dbReference type="Proteomes" id="UP000324222"/>
    </source>
</evidence>
<organism evidence="1 2">
    <name type="scientific">Portunus trituberculatus</name>
    <name type="common">Swimming crab</name>
    <name type="synonym">Neptunus trituberculatus</name>
    <dbReference type="NCBI Taxonomy" id="210409"/>
    <lineage>
        <taxon>Eukaryota</taxon>
        <taxon>Metazoa</taxon>
        <taxon>Ecdysozoa</taxon>
        <taxon>Arthropoda</taxon>
        <taxon>Crustacea</taxon>
        <taxon>Multicrustacea</taxon>
        <taxon>Malacostraca</taxon>
        <taxon>Eumalacostraca</taxon>
        <taxon>Eucarida</taxon>
        <taxon>Decapoda</taxon>
        <taxon>Pleocyemata</taxon>
        <taxon>Brachyura</taxon>
        <taxon>Eubrachyura</taxon>
        <taxon>Portunoidea</taxon>
        <taxon>Portunidae</taxon>
        <taxon>Portuninae</taxon>
        <taxon>Portunus</taxon>
    </lineage>
</organism>
<comment type="caution">
    <text evidence="1">The sequence shown here is derived from an EMBL/GenBank/DDBJ whole genome shotgun (WGS) entry which is preliminary data.</text>
</comment>
<name>A0A5B7IYI6_PORTR</name>
<protein>
    <submittedName>
        <fullName evidence="1">Uncharacterized protein</fullName>
    </submittedName>
</protein>
<gene>
    <name evidence="1" type="ORF">E2C01_085596</name>
</gene>
<keyword evidence="2" id="KW-1185">Reference proteome</keyword>
<accession>A0A5B7IYI6</accession>
<dbReference type="EMBL" id="VSRR010084953">
    <property type="protein sequence ID" value="MPC90601.1"/>
    <property type="molecule type" value="Genomic_DNA"/>
</dbReference>
<sequence>MNLAPSRPLPLTAPFVLHAHSTPTSNQTRPFPPFRKMKQMAALEARVTTLDRHAPPRHPQENLV</sequence>
<evidence type="ECO:0000313" key="1">
    <source>
        <dbReference type="EMBL" id="MPC90601.1"/>
    </source>
</evidence>
<dbReference type="AlphaFoldDB" id="A0A5B7IYI6"/>
<reference evidence="1 2" key="1">
    <citation type="submission" date="2019-05" db="EMBL/GenBank/DDBJ databases">
        <title>Another draft genome of Portunus trituberculatus and its Hox gene families provides insights of decapod evolution.</title>
        <authorList>
            <person name="Jeong J.-H."/>
            <person name="Song I."/>
            <person name="Kim S."/>
            <person name="Choi T."/>
            <person name="Kim D."/>
            <person name="Ryu S."/>
            <person name="Kim W."/>
        </authorList>
    </citation>
    <scope>NUCLEOTIDE SEQUENCE [LARGE SCALE GENOMIC DNA]</scope>
    <source>
        <tissue evidence="1">Muscle</tissue>
    </source>
</reference>
<proteinExistence type="predicted"/>
<dbReference type="Proteomes" id="UP000324222">
    <property type="component" value="Unassembled WGS sequence"/>
</dbReference>